<keyword evidence="2" id="KW-1185">Reference proteome</keyword>
<proteinExistence type="predicted"/>
<sequence length="1000" mass="114571">MKHLVDVLDEIKNTAVEMEFCEDFNKLQAILNNTNRLVRSFDKIVFDSGNEPYIIEIVARLLKYLRIRNYLDRENKVNKQHETELRKITMYLLLNTDVSFRYDLSQDSRVSHLLNSLPQMSKCLLLNCIWGLDLDRFLYEMISYAPLWFSMQFLDQAIVSLKYAKPYEALERVESMVRAIYFAICRTDCDWRKIDRNRYVDQQRTLSRMFDFVADLLRYFNTPDAAKFEGWSKLRKHRYFGFVLKHLFSMTSACMELYFGKPAFSVKPEMSVYELVNDRHVPKEATAEFSQPSENALTKINNCLLNTLETCIMHVSIDRFLYWAEIDLFREGEEPVTLQQVIGESAYRLSEDLRANKQIHHSIVRHLTQFAMRPKTLAEKATTMTLGMLMLRIDSANSVDERCIYLNEFVSRSERVFGNAECLETVEQYWSLLEGSHVRLMIEYDTREPIGEDLMEEDDVPEERLKLRALILKTVDTLPAKDFHHLVTFTLDTFGTTFSRYQQPDLAEKLIELINRLRDATSSPVHGGSGLSAAGLPNVQQLLFQAPATFYAKLTRSLYDSSAANEQYVDAIVAIIVRHKAIAQHFMREHLETLLTVNFELLHSPMLGQLVSKLYKVELFEPHYFIEQFLLKGIGESFTKQNFVALYELLKLASVVWLPYISTVAKGKEAATIQSQLMLKGVACMVDIIGGLRGSIWQQTAHETDQIMLVAMGIEFLEKTLKQLQKVASDEEKRELLTKVEKETPLSTQYYFRKHIYCTTPKVTAGNTNLSGTAIGDGEEGIGLQEDAVKASTRLCKTFAEFMYQHELTSSSDPEKIQTFLKRVFPQCTKGEAIALMQDDLLRCHIQPVALSVMRDLLSAKTSHYGWLRSCTSNYIQILLQVVLPGMTEKKTDTVEKRCEAVRGLLELLEQLPQDTRDPLCVAVSGDLAGLYRYVHKLEPGMTELVKLESYLKKSVSASQLGLASSTPASQDTVEHMDVDNSESTHMVADTTKMECTGEK</sequence>
<reference evidence="1" key="1">
    <citation type="submission" date="2024-04" db="UniProtKB">
        <authorList>
            <consortium name="EnsemblMetazoa"/>
        </authorList>
    </citation>
    <scope>IDENTIFICATION</scope>
    <source>
        <strain evidence="1">EBRO</strain>
    </source>
</reference>
<dbReference type="Proteomes" id="UP000075880">
    <property type="component" value="Unassembled WGS sequence"/>
</dbReference>
<accession>A0AAG5DVH2</accession>
<organism evidence="1 2">
    <name type="scientific">Anopheles atroparvus</name>
    <name type="common">European mosquito</name>
    <dbReference type="NCBI Taxonomy" id="41427"/>
    <lineage>
        <taxon>Eukaryota</taxon>
        <taxon>Metazoa</taxon>
        <taxon>Ecdysozoa</taxon>
        <taxon>Arthropoda</taxon>
        <taxon>Hexapoda</taxon>
        <taxon>Insecta</taxon>
        <taxon>Pterygota</taxon>
        <taxon>Neoptera</taxon>
        <taxon>Endopterygota</taxon>
        <taxon>Diptera</taxon>
        <taxon>Nematocera</taxon>
        <taxon>Culicoidea</taxon>
        <taxon>Culicidae</taxon>
        <taxon>Anophelinae</taxon>
        <taxon>Anopheles</taxon>
    </lineage>
</organism>
<protein>
    <submittedName>
        <fullName evidence="1">Uncharacterized protein</fullName>
    </submittedName>
</protein>
<name>A0AAG5DVH2_ANOAO</name>
<dbReference type="AlphaFoldDB" id="A0AAG5DVH2"/>
<dbReference type="EnsemblMetazoa" id="ENSAATROPT017435">
    <property type="protein sequence ID" value="ENSAATROPP015397"/>
    <property type="gene ID" value="ENSAATROPG014246"/>
</dbReference>
<evidence type="ECO:0000313" key="2">
    <source>
        <dbReference type="Proteomes" id="UP000075880"/>
    </source>
</evidence>
<evidence type="ECO:0000313" key="1">
    <source>
        <dbReference type="EnsemblMetazoa" id="ENSAATROPP015397"/>
    </source>
</evidence>